<evidence type="ECO:0000256" key="1">
    <source>
        <dbReference type="SAM" id="SignalP"/>
    </source>
</evidence>
<dbReference type="EMBL" id="HBGE01105640">
    <property type="protein sequence ID" value="CAD9186247.1"/>
    <property type="molecule type" value="Transcribed_RNA"/>
</dbReference>
<dbReference type="SUPFAM" id="SSF52540">
    <property type="entry name" value="P-loop containing nucleoside triphosphate hydrolases"/>
    <property type="match status" value="1"/>
</dbReference>
<keyword evidence="1" id="KW-0732">Signal</keyword>
<evidence type="ECO:0000313" key="2">
    <source>
        <dbReference type="EMBL" id="CAD9186247.1"/>
    </source>
</evidence>
<organism evidence="2">
    <name type="scientific">Alexandrium catenella</name>
    <name type="common">Red tide dinoflagellate</name>
    <name type="synonym">Gonyaulax catenella</name>
    <dbReference type="NCBI Taxonomy" id="2925"/>
    <lineage>
        <taxon>Eukaryota</taxon>
        <taxon>Sar</taxon>
        <taxon>Alveolata</taxon>
        <taxon>Dinophyceae</taxon>
        <taxon>Gonyaulacales</taxon>
        <taxon>Pyrocystaceae</taxon>
        <taxon>Alexandrium</taxon>
    </lineage>
</organism>
<evidence type="ECO:0008006" key="3">
    <source>
        <dbReference type="Google" id="ProtNLM"/>
    </source>
</evidence>
<dbReference type="Gene3D" id="3.40.50.300">
    <property type="entry name" value="P-loop containing nucleotide triphosphate hydrolases"/>
    <property type="match status" value="1"/>
</dbReference>
<feature type="chain" id="PRO_5031405003" description="Protein-tyrosine sulfotransferase" evidence="1">
    <location>
        <begin position="18"/>
        <end position="283"/>
    </location>
</feature>
<dbReference type="AlphaFoldDB" id="A0A7S1S7K4"/>
<accession>A0A7S1S7K4</accession>
<sequence length="283" mass="32048">MALRLLLAGLHMTTASALRIQDTVAHGRVAKGSFNISTLEGSLLKALNNATECNMCQDRWLFIMGAGGRTGSSSLLDMMNAVQGFYITGENGMLVTDLLSYYNKLKSHSWAENKWSSWQHRAIDEKAVLCGMQALARESLGDLPPGTHTIGYKEIRWFSEELIDFMTKLFPCGRFIVNTRSIEKQLKSINRTWGTWGQEQELVIKPTQMLVNFQAKNPVRAKLLRTEDFDVQHFNDVLRWLGVTNCRFGDVCHSNSYHKWQGCDKKTVMVGNCMRDTSQNAAW</sequence>
<name>A0A7S1S7K4_ALECA</name>
<dbReference type="InterPro" id="IPR027417">
    <property type="entry name" value="P-loop_NTPase"/>
</dbReference>
<proteinExistence type="predicted"/>
<reference evidence="2" key="1">
    <citation type="submission" date="2021-01" db="EMBL/GenBank/DDBJ databases">
        <authorList>
            <person name="Corre E."/>
            <person name="Pelletier E."/>
            <person name="Niang G."/>
            <person name="Scheremetjew M."/>
            <person name="Finn R."/>
            <person name="Kale V."/>
            <person name="Holt S."/>
            <person name="Cochrane G."/>
            <person name="Meng A."/>
            <person name="Brown T."/>
            <person name="Cohen L."/>
        </authorList>
    </citation>
    <scope>NUCLEOTIDE SEQUENCE</scope>
    <source>
        <strain evidence="2">OF101</strain>
    </source>
</reference>
<feature type="signal peptide" evidence="1">
    <location>
        <begin position="1"/>
        <end position="17"/>
    </location>
</feature>
<protein>
    <recommendedName>
        <fullName evidence="3">Protein-tyrosine sulfotransferase</fullName>
    </recommendedName>
</protein>
<gene>
    <name evidence="2" type="ORF">ACAT0790_LOCUS63021</name>
</gene>